<dbReference type="InParanoid" id="M4B8S6"/>
<name>M4B8S6_HYAAE</name>
<keyword evidence="2" id="KW-1185">Reference proteome</keyword>
<reference evidence="1" key="2">
    <citation type="submission" date="2015-06" db="UniProtKB">
        <authorList>
            <consortium name="EnsemblProtists"/>
        </authorList>
    </citation>
    <scope>IDENTIFICATION</scope>
    <source>
        <strain evidence="1">Emoy2</strain>
    </source>
</reference>
<dbReference type="VEuPathDB" id="FungiDB:HpaG802683"/>
<sequence length="49" mass="6020">MYKVTVMFVLCLTFGLRGARLNPIRFRKWRLLYLLQQWCFPRVHLQLGH</sequence>
<evidence type="ECO:0000313" key="2">
    <source>
        <dbReference type="Proteomes" id="UP000011713"/>
    </source>
</evidence>
<dbReference type="AlphaFoldDB" id="M4B8S6"/>
<dbReference type="Proteomes" id="UP000011713">
    <property type="component" value="Unassembled WGS sequence"/>
</dbReference>
<protein>
    <submittedName>
        <fullName evidence="1">Uncharacterized protein</fullName>
    </submittedName>
</protein>
<dbReference type="EMBL" id="JH597989">
    <property type="status" value="NOT_ANNOTATED_CDS"/>
    <property type="molecule type" value="Genomic_DNA"/>
</dbReference>
<proteinExistence type="predicted"/>
<reference evidence="2" key="1">
    <citation type="journal article" date="2010" name="Science">
        <title>Signatures of adaptation to obligate biotrophy in the Hyaloperonospora arabidopsidis genome.</title>
        <authorList>
            <person name="Baxter L."/>
            <person name="Tripathy S."/>
            <person name="Ishaque N."/>
            <person name="Boot N."/>
            <person name="Cabral A."/>
            <person name="Kemen E."/>
            <person name="Thines M."/>
            <person name="Ah-Fong A."/>
            <person name="Anderson R."/>
            <person name="Badejoko W."/>
            <person name="Bittner-Eddy P."/>
            <person name="Boore J.L."/>
            <person name="Chibucos M.C."/>
            <person name="Coates M."/>
            <person name="Dehal P."/>
            <person name="Delehaunty K."/>
            <person name="Dong S."/>
            <person name="Downton P."/>
            <person name="Dumas B."/>
            <person name="Fabro G."/>
            <person name="Fronick C."/>
            <person name="Fuerstenberg S.I."/>
            <person name="Fulton L."/>
            <person name="Gaulin E."/>
            <person name="Govers F."/>
            <person name="Hughes L."/>
            <person name="Humphray S."/>
            <person name="Jiang R.H."/>
            <person name="Judelson H."/>
            <person name="Kamoun S."/>
            <person name="Kyung K."/>
            <person name="Meijer H."/>
            <person name="Minx P."/>
            <person name="Morris P."/>
            <person name="Nelson J."/>
            <person name="Phuntumart V."/>
            <person name="Qutob D."/>
            <person name="Rehmany A."/>
            <person name="Rougon-Cardoso A."/>
            <person name="Ryden P."/>
            <person name="Torto-Alalibo T."/>
            <person name="Studholme D."/>
            <person name="Wang Y."/>
            <person name="Win J."/>
            <person name="Wood J."/>
            <person name="Clifton S.W."/>
            <person name="Rogers J."/>
            <person name="Van den Ackerveken G."/>
            <person name="Jones J.D."/>
            <person name="McDowell J.M."/>
            <person name="Beynon J."/>
            <person name="Tyler B.M."/>
        </authorList>
    </citation>
    <scope>NUCLEOTIDE SEQUENCE [LARGE SCALE GENOMIC DNA]</scope>
    <source>
        <strain evidence="2">Emoy2</strain>
    </source>
</reference>
<accession>M4B8S6</accession>
<dbReference type="HOGENOM" id="CLU_3145669_0_0_1"/>
<evidence type="ECO:0000313" key="1">
    <source>
        <dbReference type="EnsemblProtists" id="HpaP802683"/>
    </source>
</evidence>
<dbReference type="EnsemblProtists" id="HpaT802683">
    <property type="protein sequence ID" value="HpaP802683"/>
    <property type="gene ID" value="HpaG802683"/>
</dbReference>
<organism evidence="1 2">
    <name type="scientific">Hyaloperonospora arabidopsidis (strain Emoy2)</name>
    <name type="common">Downy mildew agent</name>
    <name type="synonym">Peronospora arabidopsidis</name>
    <dbReference type="NCBI Taxonomy" id="559515"/>
    <lineage>
        <taxon>Eukaryota</taxon>
        <taxon>Sar</taxon>
        <taxon>Stramenopiles</taxon>
        <taxon>Oomycota</taxon>
        <taxon>Peronosporomycetes</taxon>
        <taxon>Peronosporales</taxon>
        <taxon>Peronosporaceae</taxon>
        <taxon>Hyaloperonospora</taxon>
    </lineage>
</organism>